<organism evidence="2 3">
    <name type="scientific">Mytilus galloprovincialis</name>
    <name type="common">Mediterranean mussel</name>
    <dbReference type="NCBI Taxonomy" id="29158"/>
    <lineage>
        <taxon>Eukaryota</taxon>
        <taxon>Metazoa</taxon>
        <taxon>Spiralia</taxon>
        <taxon>Lophotrochozoa</taxon>
        <taxon>Mollusca</taxon>
        <taxon>Bivalvia</taxon>
        <taxon>Autobranchia</taxon>
        <taxon>Pteriomorphia</taxon>
        <taxon>Mytilida</taxon>
        <taxon>Mytiloidea</taxon>
        <taxon>Mytilidae</taxon>
        <taxon>Mytilinae</taxon>
        <taxon>Mytilus</taxon>
    </lineage>
</organism>
<dbReference type="PANTHER" id="PTHR46791">
    <property type="entry name" value="EXPRESSED PROTEIN"/>
    <property type="match status" value="1"/>
</dbReference>
<name>A0A8B6FST2_MYTGA</name>
<dbReference type="AlphaFoldDB" id="A0A8B6FST2"/>
<evidence type="ECO:0000313" key="3">
    <source>
        <dbReference type="Proteomes" id="UP000596742"/>
    </source>
</evidence>
<proteinExistence type="predicted"/>
<evidence type="ECO:0000313" key="2">
    <source>
        <dbReference type="EMBL" id="VDI52440.1"/>
    </source>
</evidence>
<accession>A0A8B6FST2</accession>
<dbReference type="Pfam" id="PF24764">
    <property type="entry name" value="rva_4"/>
    <property type="match status" value="1"/>
</dbReference>
<dbReference type="Proteomes" id="UP000596742">
    <property type="component" value="Unassembled WGS sequence"/>
</dbReference>
<feature type="non-terminal residue" evidence="2">
    <location>
        <position position="1"/>
    </location>
</feature>
<protein>
    <recommendedName>
        <fullName evidence="1">Integrase core domain-containing protein</fullName>
    </recommendedName>
</protein>
<dbReference type="InterPro" id="IPR058913">
    <property type="entry name" value="Integrase_dom_put"/>
</dbReference>
<evidence type="ECO:0000259" key="1">
    <source>
        <dbReference type="Pfam" id="PF24764"/>
    </source>
</evidence>
<comment type="caution">
    <text evidence="2">The sequence shown here is derived from an EMBL/GenBank/DDBJ whole genome shotgun (WGS) entry which is preliminary data.</text>
</comment>
<reference evidence="2" key="1">
    <citation type="submission" date="2018-11" db="EMBL/GenBank/DDBJ databases">
        <authorList>
            <person name="Alioto T."/>
            <person name="Alioto T."/>
        </authorList>
    </citation>
    <scope>NUCLEOTIDE SEQUENCE</scope>
</reference>
<feature type="domain" description="Integrase core" evidence="1">
    <location>
        <begin position="76"/>
        <end position="211"/>
    </location>
</feature>
<keyword evidence="3" id="KW-1185">Reference proteome</keyword>
<gene>
    <name evidence="2" type="ORF">MGAL_10B034619</name>
</gene>
<dbReference type="OrthoDB" id="5948209at2759"/>
<dbReference type="PANTHER" id="PTHR46791:SF12">
    <property type="match status" value="1"/>
</dbReference>
<sequence>MHLSRRKEYTDLRTVINFVESDVESNGSHGYRWMYNKCVLHGLKVTRESIRHILKLVDPRGVEMRSKHRLIRRKYFSQGPNYCWHIDSYDKLKPYGLCINGCVDGFSRKMMWVKVGKTSSDPKVIAKYFIEAIQNAGGYPYHMRGDMGTENGTVAAMQNFLSRNERNEDSFIYGKSTLNTRIESWWAILRKQCTGKWIKEMKDLRDTGNFTGNKLDVNLVQFCCMKLLQVCYSSSHEILHRGIVLEMYGSRVVLCQINVPLLSFQLNSTKHSIALYLLPELWASADYVQSISDDELEICKSECAHDDLFPSDYAVEKLSFVYSDNKEALPGIPMSYNDQYWTHLK</sequence>
<dbReference type="EMBL" id="UYJE01007170">
    <property type="protein sequence ID" value="VDI52440.1"/>
    <property type="molecule type" value="Genomic_DNA"/>
</dbReference>